<keyword evidence="2" id="KW-1185">Reference proteome</keyword>
<organism evidence="1 2">
    <name type="scientific">Eumeta variegata</name>
    <name type="common">Bagworm moth</name>
    <name type="synonym">Eumeta japonica</name>
    <dbReference type="NCBI Taxonomy" id="151549"/>
    <lineage>
        <taxon>Eukaryota</taxon>
        <taxon>Metazoa</taxon>
        <taxon>Ecdysozoa</taxon>
        <taxon>Arthropoda</taxon>
        <taxon>Hexapoda</taxon>
        <taxon>Insecta</taxon>
        <taxon>Pterygota</taxon>
        <taxon>Neoptera</taxon>
        <taxon>Endopterygota</taxon>
        <taxon>Lepidoptera</taxon>
        <taxon>Glossata</taxon>
        <taxon>Ditrysia</taxon>
        <taxon>Tineoidea</taxon>
        <taxon>Psychidae</taxon>
        <taxon>Oiketicinae</taxon>
        <taxon>Eumeta</taxon>
    </lineage>
</organism>
<evidence type="ECO:0000313" key="1">
    <source>
        <dbReference type="EMBL" id="GBP80628.1"/>
    </source>
</evidence>
<name>A0A4C1YWZ9_EUMVA</name>
<comment type="caution">
    <text evidence="1">The sequence shown here is derived from an EMBL/GenBank/DDBJ whole genome shotgun (WGS) entry which is preliminary data.</text>
</comment>
<protein>
    <submittedName>
        <fullName evidence="1">Uncharacterized protein</fullName>
    </submittedName>
</protein>
<proteinExistence type="predicted"/>
<sequence>MHRRVPLPFDVSITRSALKYSTLRGASIVLVKFKVRMGNPTLTTFVLLLFGSSSDLGLSSVTKLVLLYPTRTVTRDALHDVKWRLIATPT</sequence>
<reference evidence="1 2" key="1">
    <citation type="journal article" date="2019" name="Commun. Biol.">
        <title>The bagworm genome reveals a unique fibroin gene that provides high tensile strength.</title>
        <authorList>
            <person name="Kono N."/>
            <person name="Nakamura H."/>
            <person name="Ohtoshi R."/>
            <person name="Tomita M."/>
            <person name="Numata K."/>
            <person name="Arakawa K."/>
        </authorList>
    </citation>
    <scope>NUCLEOTIDE SEQUENCE [LARGE SCALE GENOMIC DNA]</scope>
</reference>
<dbReference type="Proteomes" id="UP000299102">
    <property type="component" value="Unassembled WGS sequence"/>
</dbReference>
<dbReference type="EMBL" id="BGZK01001471">
    <property type="protein sequence ID" value="GBP80628.1"/>
    <property type="molecule type" value="Genomic_DNA"/>
</dbReference>
<dbReference type="AlphaFoldDB" id="A0A4C1YWZ9"/>
<gene>
    <name evidence="1" type="ORF">EVAR_59476_1</name>
</gene>
<evidence type="ECO:0000313" key="2">
    <source>
        <dbReference type="Proteomes" id="UP000299102"/>
    </source>
</evidence>
<accession>A0A4C1YWZ9</accession>